<evidence type="ECO:0000313" key="3">
    <source>
        <dbReference type="Proteomes" id="UP000231564"/>
    </source>
</evidence>
<accession>A0A2H1EBQ8</accession>
<evidence type="ECO:0000256" key="1">
    <source>
        <dbReference type="SAM" id="Coils"/>
    </source>
</evidence>
<protein>
    <submittedName>
        <fullName evidence="2">Uncharacterized protein</fullName>
    </submittedName>
</protein>
<proteinExistence type="predicted"/>
<evidence type="ECO:0000313" key="2">
    <source>
        <dbReference type="EMBL" id="SFZ83855.1"/>
    </source>
</evidence>
<dbReference type="AlphaFoldDB" id="A0A2H1EBQ8"/>
<dbReference type="KEGG" id="tmar:MARIT_2296"/>
<feature type="coiled-coil region" evidence="1">
    <location>
        <begin position="56"/>
        <end position="89"/>
    </location>
</feature>
<keyword evidence="1" id="KW-0175">Coiled coil</keyword>
<dbReference type="EMBL" id="LT634361">
    <property type="protein sequence ID" value="SFZ83855.1"/>
    <property type="molecule type" value="Genomic_DNA"/>
</dbReference>
<reference evidence="2 3" key="1">
    <citation type="submission" date="2016-11" db="EMBL/GenBank/DDBJ databases">
        <authorList>
            <person name="Jaros S."/>
            <person name="Januszkiewicz K."/>
            <person name="Wedrychowicz H."/>
        </authorList>
    </citation>
    <scope>NUCLEOTIDE SEQUENCE [LARGE SCALE GENOMIC DNA]</scope>
    <source>
        <strain evidence="2">NCIMB 2154T</strain>
    </source>
</reference>
<keyword evidence="3" id="KW-1185">Reference proteome</keyword>
<dbReference type="RefSeq" id="WP_100211532.1">
    <property type="nucleotide sequence ID" value="NZ_CP138495.1"/>
</dbReference>
<dbReference type="OrthoDB" id="1446320at2"/>
<organism evidence="2 3">
    <name type="scientific">Tenacibaculum maritimum NCIMB 2154</name>
    <dbReference type="NCBI Taxonomy" id="1349785"/>
    <lineage>
        <taxon>Bacteria</taxon>
        <taxon>Pseudomonadati</taxon>
        <taxon>Bacteroidota</taxon>
        <taxon>Flavobacteriia</taxon>
        <taxon>Flavobacteriales</taxon>
        <taxon>Flavobacteriaceae</taxon>
        <taxon>Tenacibaculum</taxon>
    </lineage>
</organism>
<dbReference type="GeneID" id="47723768"/>
<name>A0A2H1EBQ8_9FLAO</name>
<gene>
    <name evidence="2" type="ORF">MARIT_2296</name>
</gene>
<sequence>MNKNKAIKENLKFHLDNSFRLFNNEFSFQKAVQQELNNFENITWLPSYGVDIKSLKEDLKRELTELLNNNKLHSEIQNLIKELQNRDKKRIQENIEQQMIDNLTNIALDIPEERNNFKLNLLFLEHDYYPEACFCGFDDRNYKYKLLSGQEYLKFDYQKELFNGVGLFNYETILNEYLKYIEYLGEEKVDQINEALVASAYLEKIKKIFLLDGYLEIHLCFERINRKIREIKIPMRDEVFIFGNEHDCEELNIYVL</sequence>
<dbReference type="Proteomes" id="UP000231564">
    <property type="component" value="Chromosome MARIT"/>
</dbReference>